<feature type="domain" description="GAE" evidence="11">
    <location>
        <begin position="564"/>
        <end position="683"/>
    </location>
</feature>
<evidence type="ECO:0000256" key="1">
    <source>
        <dbReference type="ARBA" id="ARBA00004150"/>
    </source>
</evidence>
<feature type="domain" description="GAT" evidence="12">
    <location>
        <begin position="170"/>
        <end position="294"/>
    </location>
</feature>
<dbReference type="EMBL" id="JBEDNZ010000009">
    <property type="protein sequence ID" value="KAL0838670.1"/>
    <property type="molecule type" value="Genomic_DNA"/>
</dbReference>
<dbReference type="Gene3D" id="2.60.40.1230">
    <property type="match status" value="1"/>
</dbReference>
<evidence type="ECO:0000313" key="14">
    <source>
        <dbReference type="Proteomes" id="UP001549921"/>
    </source>
</evidence>
<organism evidence="13 14">
    <name type="scientific">Loxostege sticticalis</name>
    <name type="common">Beet webworm moth</name>
    <dbReference type="NCBI Taxonomy" id="481309"/>
    <lineage>
        <taxon>Eukaryota</taxon>
        <taxon>Metazoa</taxon>
        <taxon>Ecdysozoa</taxon>
        <taxon>Arthropoda</taxon>
        <taxon>Hexapoda</taxon>
        <taxon>Insecta</taxon>
        <taxon>Pterygota</taxon>
        <taxon>Neoptera</taxon>
        <taxon>Endopterygota</taxon>
        <taxon>Lepidoptera</taxon>
        <taxon>Glossata</taxon>
        <taxon>Ditrysia</taxon>
        <taxon>Pyraloidea</taxon>
        <taxon>Crambidae</taxon>
        <taxon>Pyraustinae</taxon>
        <taxon>Loxostege</taxon>
    </lineage>
</organism>
<dbReference type="InterPro" id="IPR008942">
    <property type="entry name" value="ENTH_VHS"/>
</dbReference>
<dbReference type="GO" id="GO:0005794">
    <property type="term" value="C:Golgi apparatus"/>
    <property type="evidence" value="ECO:0007669"/>
    <property type="project" value="UniProtKB-SubCell"/>
</dbReference>
<dbReference type="GO" id="GO:0031901">
    <property type="term" value="C:early endosome membrane"/>
    <property type="evidence" value="ECO:0007669"/>
    <property type="project" value="UniProtKB-SubCell"/>
</dbReference>
<dbReference type="CDD" id="cd03567">
    <property type="entry name" value="VHS_GGA_metazoan"/>
    <property type="match status" value="1"/>
</dbReference>
<dbReference type="PANTHER" id="PTHR45905:SF1">
    <property type="entry name" value="GOLGI-LOCALIZED, GAMMA-ADAPTIN EAR CONTAINING, ARF BINDING PROTEIN"/>
    <property type="match status" value="1"/>
</dbReference>
<accession>A0ABD0T5Q9</accession>
<gene>
    <name evidence="13" type="ORF">ABMA28_016742</name>
</gene>
<name>A0ABD0T5Q9_LOXSC</name>
<dbReference type="SMART" id="SM00288">
    <property type="entry name" value="VHS"/>
    <property type="match status" value="1"/>
</dbReference>
<dbReference type="Gene3D" id="1.20.5.170">
    <property type="match status" value="1"/>
</dbReference>
<dbReference type="Proteomes" id="UP001549921">
    <property type="component" value="Unassembled WGS sequence"/>
</dbReference>
<evidence type="ECO:0000256" key="5">
    <source>
        <dbReference type="ARBA" id="ARBA00022753"/>
    </source>
</evidence>
<keyword evidence="4" id="KW-0813">Transport</keyword>
<dbReference type="Pfam" id="PF00790">
    <property type="entry name" value="VHS"/>
    <property type="match status" value="1"/>
</dbReference>
<dbReference type="FunFam" id="1.20.5.170:FF:000023">
    <property type="entry name" value="ADP-ribosylation factor-binding protein GGA3 isoform X1"/>
    <property type="match status" value="1"/>
</dbReference>
<dbReference type="InterPro" id="IPR038425">
    <property type="entry name" value="GAT_sf"/>
</dbReference>
<dbReference type="Pfam" id="PF18308">
    <property type="entry name" value="GGA_N-GAT"/>
    <property type="match status" value="1"/>
</dbReference>
<reference evidence="13 14" key="1">
    <citation type="submission" date="2024-06" db="EMBL/GenBank/DDBJ databases">
        <title>A chromosome-level genome assembly of beet webworm, Loxostege sticticalis.</title>
        <authorList>
            <person name="Zhang Y."/>
        </authorList>
    </citation>
    <scope>NUCLEOTIDE SEQUENCE [LARGE SCALE GENOMIC DNA]</scope>
    <source>
        <strain evidence="13">AQ028</strain>
        <tissue evidence="13">Male pupae</tissue>
    </source>
</reference>
<dbReference type="AlphaFoldDB" id="A0ABD0T5Q9"/>
<sequence length="687" mass="75596">MNITLTSLEALILKATHESLPCPDGNALEAFCAVMRDSAEGPQFAAQALAARIHSSNAREALLALTMLDRCMRRCDANFHAEVGKFRFLNEMIKLVSPKYFADRTAPEVRTRVLQLLHAWSIEYPKETKFKVAFDMLKNQGVVKETPPPLPPEGSSPTPRVRAKSAIFEDEEKSKLLQKLLQSKKPEDLQHANRLIKTMVREEERRSEVNSRRAQEVGAALDSAGLLRDMLEHAHDASHDEEQLIHELHASCARLRPVLQRLAASDAQGEYLSDVLNASDVLDEVFEKYNAFVSERKLKSTEITAAPVETNNESLLDFAGASARKGDGDNPKNETKVTKNNVIDELGDIFSTESGTSSIAEPLKPVNLMPSDDVDLLGNKKDKAEGWNELDSLSKQLLKQSLPDNAKHLDGFNSKSSKKIPMNALEKFSPKHDIPVANNGPVFDLDFFIKKPEETVATPSVQSPIAETPNDDVMVDISTDIPNASGYTNNNNNNGGSPLDDILDLGLTLDNEDKKYDKAENLVGNKEEVGVESQKGDSVKNNKTGEVKPLTDINVTLQSVHPSKVPPLTAFEEEDGLTVVLHFCKDKPRPDVNVIVISTTSKNASPIEDYKFQAVVPKGCKVRLLTASGTVLPAYNPFLPPPALTQVMLVARPRGARAGLKFILTYSVDDDVRSEMGEVDDLPLDKV</sequence>
<evidence type="ECO:0000256" key="7">
    <source>
        <dbReference type="ARBA" id="ARBA00022927"/>
    </source>
</evidence>
<dbReference type="PANTHER" id="PTHR45905">
    <property type="entry name" value="GOLGI-LOCALIZED, GAMMA-ADAPTIN EAR CONTAINING, ARF BINDING PROTEIN"/>
    <property type="match status" value="1"/>
</dbReference>
<dbReference type="SUPFAM" id="SSF48464">
    <property type="entry name" value="ENTH/VHS domain"/>
    <property type="match status" value="1"/>
</dbReference>
<dbReference type="GO" id="GO:0015031">
    <property type="term" value="P:protein transport"/>
    <property type="evidence" value="ECO:0007669"/>
    <property type="project" value="UniProtKB-KW"/>
</dbReference>
<dbReference type="PROSITE" id="PS50180">
    <property type="entry name" value="GAE"/>
    <property type="match status" value="1"/>
</dbReference>
<comment type="similarity">
    <text evidence="3">Belongs to the GGA protein family.</text>
</comment>
<comment type="caution">
    <text evidence="13">The sequence shown here is derived from an EMBL/GenBank/DDBJ whole genome shotgun (WGS) entry which is preliminary data.</text>
</comment>
<dbReference type="Pfam" id="PF02883">
    <property type="entry name" value="Alpha_adaptinC2"/>
    <property type="match status" value="1"/>
</dbReference>
<keyword evidence="5" id="KW-0967">Endosome</keyword>
<evidence type="ECO:0000259" key="10">
    <source>
        <dbReference type="PROSITE" id="PS50179"/>
    </source>
</evidence>
<dbReference type="InterPro" id="IPR041198">
    <property type="entry name" value="GGA_N-GAT"/>
</dbReference>
<feature type="domain" description="VHS" evidence="10">
    <location>
        <begin position="15"/>
        <end position="145"/>
    </location>
</feature>
<dbReference type="PROSITE" id="PS50179">
    <property type="entry name" value="VHS"/>
    <property type="match status" value="1"/>
</dbReference>
<comment type="subcellular location">
    <subcellularLocation>
        <location evidence="2">Early endosome membrane</location>
        <topology evidence="2">Peripheral membrane protein</topology>
    </subcellularLocation>
    <subcellularLocation>
        <location evidence="1">Golgi apparatus</location>
        <location evidence="1">trans-Golgi network membrane</location>
        <topology evidence="1">Peripheral membrane protein</topology>
    </subcellularLocation>
</comment>
<proteinExistence type="inferred from homology"/>
<evidence type="ECO:0000259" key="12">
    <source>
        <dbReference type="PROSITE" id="PS50909"/>
    </source>
</evidence>
<keyword evidence="9" id="KW-0472">Membrane</keyword>
<evidence type="ECO:0000256" key="4">
    <source>
        <dbReference type="ARBA" id="ARBA00022448"/>
    </source>
</evidence>
<evidence type="ECO:0000256" key="6">
    <source>
        <dbReference type="ARBA" id="ARBA00022843"/>
    </source>
</evidence>
<dbReference type="Gene3D" id="1.20.58.160">
    <property type="match status" value="1"/>
</dbReference>
<dbReference type="SUPFAM" id="SSF49348">
    <property type="entry name" value="Clathrin adaptor appendage domain"/>
    <property type="match status" value="1"/>
</dbReference>
<evidence type="ECO:0000256" key="9">
    <source>
        <dbReference type="ARBA" id="ARBA00023136"/>
    </source>
</evidence>
<dbReference type="InterPro" id="IPR008153">
    <property type="entry name" value="GAE_dom"/>
</dbReference>
<dbReference type="Pfam" id="PF03127">
    <property type="entry name" value="GAT"/>
    <property type="match status" value="1"/>
</dbReference>
<dbReference type="InterPro" id="IPR004152">
    <property type="entry name" value="GAT_dom"/>
</dbReference>
<evidence type="ECO:0000259" key="11">
    <source>
        <dbReference type="PROSITE" id="PS50180"/>
    </source>
</evidence>
<dbReference type="InterPro" id="IPR027422">
    <property type="entry name" value="GGA1-3"/>
</dbReference>
<dbReference type="PROSITE" id="PS50909">
    <property type="entry name" value="GAT"/>
    <property type="match status" value="1"/>
</dbReference>
<evidence type="ECO:0000313" key="13">
    <source>
        <dbReference type="EMBL" id="KAL0838670.1"/>
    </source>
</evidence>
<evidence type="ECO:0000256" key="2">
    <source>
        <dbReference type="ARBA" id="ARBA00004220"/>
    </source>
</evidence>
<evidence type="ECO:0000256" key="8">
    <source>
        <dbReference type="ARBA" id="ARBA00023034"/>
    </source>
</evidence>
<keyword evidence="7" id="KW-0653">Protein transport</keyword>
<dbReference type="InterPro" id="IPR013041">
    <property type="entry name" value="Clathrin_app_Ig-like_sf"/>
</dbReference>
<dbReference type="InterPro" id="IPR002014">
    <property type="entry name" value="VHS_dom"/>
</dbReference>
<dbReference type="Gene3D" id="1.25.40.90">
    <property type="match status" value="1"/>
</dbReference>
<dbReference type="SMART" id="SM00809">
    <property type="entry name" value="Alpha_adaptinC2"/>
    <property type="match status" value="1"/>
</dbReference>
<protein>
    <submittedName>
        <fullName evidence="13">Uncharacterized protein</fullName>
    </submittedName>
</protein>
<dbReference type="InterPro" id="IPR008152">
    <property type="entry name" value="Clathrin_a/b/g-adaptin_app_Ig"/>
</dbReference>
<keyword evidence="8" id="KW-0333">Golgi apparatus</keyword>
<keyword evidence="6" id="KW-0832">Ubl conjugation</keyword>
<dbReference type="SUPFAM" id="SSF89009">
    <property type="entry name" value="GAT-like domain"/>
    <property type="match status" value="1"/>
</dbReference>
<evidence type="ECO:0000256" key="3">
    <source>
        <dbReference type="ARBA" id="ARBA00008099"/>
    </source>
</evidence>